<comment type="caution">
    <text evidence="1">The sequence shown here is derived from an EMBL/GenBank/DDBJ whole genome shotgun (WGS) entry which is preliminary data.</text>
</comment>
<evidence type="ECO:0000313" key="2">
    <source>
        <dbReference type="Proteomes" id="UP000789525"/>
    </source>
</evidence>
<sequence length="99" mass="11537">SDLCNQLAPVKLWEPLQIQWMAGSFLLPTTYAVKGVLNRVSTLHFHPLYEILHRNFDFRYPFSHWPKAWHPPHHSPSSTWARQTPPGRRGLLTINTPKT</sequence>
<name>A0ACA9P9G4_9GLOM</name>
<gene>
    <name evidence="1" type="ORF">ACOLOM_LOCUS10158</name>
</gene>
<reference evidence="1" key="1">
    <citation type="submission" date="2021-06" db="EMBL/GenBank/DDBJ databases">
        <authorList>
            <person name="Kallberg Y."/>
            <person name="Tangrot J."/>
            <person name="Rosling A."/>
        </authorList>
    </citation>
    <scope>NUCLEOTIDE SEQUENCE</scope>
    <source>
        <strain evidence="1">CL356</strain>
    </source>
</reference>
<accession>A0ACA9P9G4</accession>
<proteinExistence type="predicted"/>
<organism evidence="1 2">
    <name type="scientific">Acaulospora colombiana</name>
    <dbReference type="NCBI Taxonomy" id="27376"/>
    <lineage>
        <taxon>Eukaryota</taxon>
        <taxon>Fungi</taxon>
        <taxon>Fungi incertae sedis</taxon>
        <taxon>Mucoromycota</taxon>
        <taxon>Glomeromycotina</taxon>
        <taxon>Glomeromycetes</taxon>
        <taxon>Diversisporales</taxon>
        <taxon>Acaulosporaceae</taxon>
        <taxon>Acaulospora</taxon>
    </lineage>
</organism>
<dbReference type="EMBL" id="CAJVPT010031748">
    <property type="protein sequence ID" value="CAG8699014.1"/>
    <property type="molecule type" value="Genomic_DNA"/>
</dbReference>
<dbReference type="Proteomes" id="UP000789525">
    <property type="component" value="Unassembled WGS sequence"/>
</dbReference>
<keyword evidence="2" id="KW-1185">Reference proteome</keyword>
<feature type="non-terminal residue" evidence="1">
    <location>
        <position position="1"/>
    </location>
</feature>
<protein>
    <submittedName>
        <fullName evidence="1">265_t:CDS:1</fullName>
    </submittedName>
</protein>
<evidence type="ECO:0000313" key="1">
    <source>
        <dbReference type="EMBL" id="CAG8699014.1"/>
    </source>
</evidence>